<feature type="transmembrane region" description="Helical" evidence="6">
    <location>
        <begin position="303"/>
        <end position="322"/>
    </location>
</feature>
<dbReference type="EMBL" id="BDGG01000012">
    <property type="protein sequence ID" value="GAV05745.1"/>
    <property type="molecule type" value="Genomic_DNA"/>
</dbReference>
<feature type="transmembrane region" description="Helical" evidence="6">
    <location>
        <begin position="403"/>
        <end position="428"/>
    </location>
</feature>
<name>A0A1D1VWA9_RAMVA</name>
<evidence type="ECO:0000256" key="4">
    <source>
        <dbReference type="ARBA" id="ARBA00022989"/>
    </source>
</evidence>
<feature type="transmembrane region" description="Helical" evidence="6">
    <location>
        <begin position="370"/>
        <end position="391"/>
    </location>
</feature>
<dbReference type="GO" id="GO:0022857">
    <property type="term" value="F:transmembrane transporter activity"/>
    <property type="evidence" value="ECO:0007669"/>
    <property type="project" value="InterPro"/>
</dbReference>
<protein>
    <recommendedName>
        <fullName evidence="7">Major facilitator superfamily (MFS) profile domain-containing protein</fullName>
    </recommendedName>
</protein>
<dbReference type="PROSITE" id="PS50850">
    <property type="entry name" value="MFS"/>
    <property type="match status" value="1"/>
</dbReference>
<organism evidence="8 9">
    <name type="scientific">Ramazzottius varieornatus</name>
    <name type="common">Water bear</name>
    <name type="synonym">Tardigrade</name>
    <dbReference type="NCBI Taxonomy" id="947166"/>
    <lineage>
        <taxon>Eukaryota</taxon>
        <taxon>Metazoa</taxon>
        <taxon>Ecdysozoa</taxon>
        <taxon>Tardigrada</taxon>
        <taxon>Eutardigrada</taxon>
        <taxon>Parachela</taxon>
        <taxon>Hypsibioidea</taxon>
        <taxon>Ramazzottiidae</taxon>
        <taxon>Ramazzottius</taxon>
    </lineage>
</organism>
<feature type="transmembrane region" description="Helical" evidence="6">
    <location>
        <begin position="480"/>
        <end position="503"/>
    </location>
</feature>
<feature type="transmembrane region" description="Helical" evidence="6">
    <location>
        <begin position="197"/>
        <end position="222"/>
    </location>
</feature>
<evidence type="ECO:0000256" key="1">
    <source>
        <dbReference type="ARBA" id="ARBA00004141"/>
    </source>
</evidence>
<evidence type="ECO:0000259" key="7">
    <source>
        <dbReference type="PROSITE" id="PS50850"/>
    </source>
</evidence>
<keyword evidence="4 6" id="KW-1133">Transmembrane helix</keyword>
<comment type="caution">
    <text evidence="8">The sequence shown here is derived from an EMBL/GenBank/DDBJ whole genome shotgun (WGS) entry which is preliminary data.</text>
</comment>
<keyword evidence="3 6" id="KW-0812">Transmembrane</keyword>
<feature type="transmembrane region" description="Helical" evidence="6">
    <location>
        <begin position="261"/>
        <end position="282"/>
    </location>
</feature>
<dbReference type="OrthoDB" id="446368at2759"/>
<dbReference type="Pfam" id="PF07690">
    <property type="entry name" value="MFS_1"/>
    <property type="match status" value="1"/>
</dbReference>
<evidence type="ECO:0000256" key="2">
    <source>
        <dbReference type="ARBA" id="ARBA00022448"/>
    </source>
</evidence>
<feature type="transmembrane region" description="Helical" evidence="6">
    <location>
        <begin position="440"/>
        <end position="460"/>
    </location>
</feature>
<evidence type="ECO:0000256" key="5">
    <source>
        <dbReference type="ARBA" id="ARBA00023136"/>
    </source>
</evidence>
<proteinExistence type="predicted"/>
<dbReference type="GO" id="GO:0016020">
    <property type="term" value="C:membrane"/>
    <property type="evidence" value="ECO:0007669"/>
    <property type="project" value="UniProtKB-SubCell"/>
</dbReference>
<feature type="transmembrane region" description="Helical" evidence="6">
    <location>
        <begin position="334"/>
        <end position="358"/>
    </location>
</feature>
<evidence type="ECO:0000313" key="8">
    <source>
        <dbReference type="EMBL" id="GAV05745.1"/>
    </source>
</evidence>
<reference evidence="8 9" key="1">
    <citation type="journal article" date="2016" name="Nat. Commun.">
        <title>Extremotolerant tardigrade genome and improved radiotolerance of human cultured cells by tardigrade-unique protein.</title>
        <authorList>
            <person name="Hashimoto T."/>
            <person name="Horikawa D.D."/>
            <person name="Saito Y."/>
            <person name="Kuwahara H."/>
            <person name="Kozuka-Hata H."/>
            <person name="Shin-I T."/>
            <person name="Minakuchi Y."/>
            <person name="Ohishi K."/>
            <person name="Motoyama A."/>
            <person name="Aizu T."/>
            <person name="Enomoto A."/>
            <person name="Kondo K."/>
            <person name="Tanaka S."/>
            <person name="Hara Y."/>
            <person name="Koshikawa S."/>
            <person name="Sagara H."/>
            <person name="Miura T."/>
            <person name="Yokobori S."/>
            <person name="Miyagawa K."/>
            <person name="Suzuki Y."/>
            <person name="Kubo T."/>
            <person name="Oyama M."/>
            <person name="Kohara Y."/>
            <person name="Fujiyama A."/>
            <person name="Arakawa K."/>
            <person name="Katayama T."/>
            <person name="Toyoda A."/>
            <person name="Kunieda T."/>
        </authorList>
    </citation>
    <scope>NUCLEOTIDE SEQUENCE [LARGE SCALE GENOMIC DNA]</scope>
    <source>
        <strain evidence="8 9">YOKOZUNA-1</strain>
    </source>
</reference>
<dbReference type="InterPro" id="IPR050930">
    <property type="entry name" value="MFS_Vesicular_Transporter"/>
</dbReference>
<dbReference type="SUPFAM" id="SSF103473">
    <property type="entry name" value="MFS general substrate transporter"/>
    <property type="match status" value="1"/>
</dbReference>
<keyword evidence="9" id="KW-1185">Reference proteome</keyword>
<dbReference type="InterPro" id="IPR020846">
    <property type="entry name" value="MFS_dom"/>
</dbReference>
<keyword evidence="5 6" id="KW-0472">Membrane</keyword>
<feature type="transmembrane region" description="Helical" evidence="6">
    <location>
        <begin position="166"/>
        <end position="185"/>
    </location>
</feature>
<dbReference type="PANTHER" id="PTHR23506:SF28">
    <property type="entry name" value="MFS-TYPE TRANSPORTER SLC18B1-LIKE PROTEIN"/>
    <property type="match status" value="1"/>
</dbReference>
<dbReference type="InterPro" id="IPR011701">
    <property type="entry name" value="MFS"/>
</dbReference>
<dbReference type="Gene3D" id="1.20.1250.20">
    <property type="entry name" value="MFS general substrate transporter like domains"/>
    <property type="match status" value="2"/>
</dbReference>
<evidence type="ECO:0000256" key="3">
    <source>
        <dbReference type="ARBA" id="ARBA00022692"/>
    </source>
</evidence>
<dbReference type="Proteomes" id="UP000186922">
    <property type="component" value="Unassembled WGS sequence"/>
</dbReference>
<dbReference type="STRING" id="947166.A0A1D1VWA9"/>
<gene>
    <name evidence="8" type="primary">RvY_15826-1</name>
    <name evidence="8" type="synonym">RvY_15826.1</name>
    <name evidence="8" type="ORF">RvY_15826</name>
</gene>
<feature type="transmembrane region" description="Helical" evidence="6">
    <location>
        <begin position="100"/>
        <end position="123"/>
    </location>
</feature>
<feature type="transmembrane region" description="Helical" evidence="6">
    <location>
        <begin position="135"/>
        <end position="159"/>
    </location>
</feature>
<keyword evidence="2" id="KW-0813">Transport</keyword>
<dbReference type="AlphaFoldDB" id="A0A1D1VWA9"/>
<sequence>MDSEIWEPRTSWVVPSFQRSSRRLPSNVGRAARYATSGVSVGSFRRSSTIAGPVQNLERAPSLDGIRYRLFHPPDDASTESSTSTEESFSLLKMSREEKLTLLCLAIVDMFSYLCMSIMAPFFPEKVAAVGASQTVSGGVFAVYALTVFVSSPVFAKLVPRIGAKFCFISGIFVAGGCNIIFGFLEDINDPVMFTTLAFAIRIVEGLGAGAFCTASFTILAYEFSGNVAVVFGTLESFVGLGMTIGPALGGFLHSVGGFRLPFFVVGGLMLMVVPLNIWLLPEHKHVVTKPLKGSQSRFFRTPSIYIVCFTIIVISSVWGFLDPTLQPHLVPFHLSSAMIGLVFLLVSATYAICSPVWGWITEKLDNTDGLMIVGLLVSGVALLFLGPSPLIGKSLGIDNALWINLVCLAVLGASISLAMIPTFEALLFASEEAGMAENIGTYALVSGVWGSAYSLGEVMGPALGGYLDDMYGFPVCSTVMASLCFGAAILFGLYCLIDLLVIRYKQRESAARARKAAMASWRVAPKRQMLTRPLTSSLTSPALVRMPFEADESSSIVESSSYTAGYGTRSQALDVTDAEVYPNIHAESQKAIPAITASV</sequence>
<comment type="subcellular location">
    <subcellularLocation>
        <location evidence="1">Membrane</location>
        <topology evidence="1">Multi-pass membrane protein</topology>
    </subcellularLocation>
</comment>
<feature type="domain" description="Major facilitator superfamily (MFS) profile" evidence="7">
    <location>
        <begin position="101"/>
        <end position="511"/>
    </location>
</feature>
<dbReference type="PANTHER" id="PTHR23506">
    <property type="entry name" value="GH10249P"/>
    <property type="match status" value="1"/>
</dbReference>
<evidence type="ECO:0000256" key="6">
    <source>
        <dbReference type="SAM" id="Phobius"/>
    </source>
</evidence>
<feature type="transmembrane region" description="Helical" evidence="6">
    <location>
        <begin position="229"/>
        <end position="249"/>
    </location>
</feature>
<dbReference type="InterPro" id="IPR036259">
    <property type="entry name" value="MFS_trans_sf"/>
</dbReference>
<accession>A0A1D1VWA9</accession>
<evidence type="ECO:0000313" key="9">
    <source>
        <dbReference type="Proteomes" id="UP000186922"/>
    </source>
</evidence>